<protein>
    <submittedName>
        <fullName evidence="3">SDR family NAD(P)-dependent oxidoreductase</fullName>
    </submittedName>
</protein>
<accession>A0A9J7AVE8</accession>
<dbReference type="InterPro" id="IPR020904">
    <property type="entry name" value="Sc_DH/Rdtase_CS"/>
</dbReference>
<dbReference type="GO" id="GO:0016491">
    <property type="term" value="F:oxidoreductase activity"/>
    <property type="evidence" value="ECO:0007669"/>
    <property type="project" value="UniProtKB-KW"/>
</dbReference>
<organism evidence="3 4">
    <name type="scientific">Nisaea acidiphila</name>
    <dbReference type="NCBI Taxonomy" id="1862145"/>
    <lineage>
        <taxon>Bacteria</taxon>
        <taxon>Pseudomonadati</taxon>
        <taxon>Pseudomonadota</taxon>
        <taxon>Alphaproteobacteria</taxon>
        <taxon>Rhodospirillales</taxon>
        <taxon>Thalassobaculaceae</taxon>
        <taxon>Nisaea</taxon>
    </lineage>
</organism>
<dbReference type="GO" id="GO:0016020">
    <property type="term" value="C:membrane"/>
    <property type="evidence" value="ECO:0007669"/>
    <property type="project" value="TreeGrafter"/>
</dbReference>
<dbReference type="SUPFAM" id="SSF51735">
    <property type="entry name" value="NAD(P)-binding Rossmann-fold domains"/>
    <property type="match status" value="1"/>
</dbReference>
<dbReference type="EMBL" id="CP102480">
    <property type="protein sequence ID" value="UUX49389.1"/>
    <property type="molecule type" value="Genomic_DNA"/>
</dbReference>
<reference evidence="3" key="1">
    <citation type="submission" date="2022-08" db="EMBL/GenBank/DDBJ databases">
        <title>Nisaea acidiphila sp. nov., isolated from a marine algal debris and emended description of the genus Nisaea Urios et al. 2008.</title>
        <authorList>
            <person name="Kwon K."/>
        </authorList>
    </citation>
    <scope>NUCLEOTIDE SEQUENCE</scope>
    <source>
        <strain evidence="3">MEBiC11861</strain>
    </source>
</reference>
<dbReference type="PRINTS" id="PR00081">
    <property type="entry name" value="GDHRDH"/>
</dbReference>
<dbReference type="KEGG" id="naci:NUH88_18555"/>
<comment type="similarity">
    <text evidence="1">Belongs to the short-chain dehydrogenases/reductases (SDR) family.</text>
</comment>
<dbReference type="Proteomes" id="UP001060336">
    <property type="component" value="Chromosome"/>
</dbReference>
<evidence type="ECO:0000256" key="2">
    <source>
        <dbReference type="ARBA" id="ARBA00023002"/>
    </source>
</evidence>
<dbReference type="PROSITE" id="PS00061">
    <property type="entry name" value="ADH_SHORT"/>
    <property type="match status" value="1"/>
</dbReference>
<dbReference type="AlphaFoldDB" id="A0A9J7AVE8"/>
<dbReference type="Gene3D" id="3.40.50.720">
    <property type="entry name" value="NAD(P)-binding Rossmann-like Domain"/>
    <property type="match status" value="1"/>
</dbReference>
<evidence type="ECO:0000256" key="1">
    <source>
        <dbReference type="ARBA" id="ARBA00006484"/>
    </source>
</evidence>
<dbReference type="Pfam" id="PF00106">
    <property type="entry name" value="adh_short"/>
    <property type="match status" value="1"/>
</dbReference>
<dbReference type="RefSeq" id="WP_257768006.1">
    <property type="nucleotide sequence ID" value="NZ_CP102480.1"/>
</dbReference>
<dbReference type="PANTHER" id="PTHR44196:SF1">
    <property type="entry name" value="DEHYDROGENASE_REDUCTASE SDR FAMILY MEMBER 7B"/>
    <property type="match status" value="1"/>
</dbReference>
<name>A0A9J7AVE8_9PROT</name>
<dbReference type="PANTHER" id="PTHR44196">
    <property type="entry name" value="DEHYDROGENASE/REDUCTASE SDR FAMILY MEMBER 7B"/>
    <property type="match status" value="1"/>
</dbReference>
<dbReference type="InterPro" id="IPR002347">
    <property type="entry name" value="SDR_fam"/>
</dbReference>
<proteinExistence type="inferred from homology"/>
<gene>
    <name evidence="3" type="ORF">NUH88_18555</name>
</gene>
<evidence type="ECO:0000313" key="3">
    <source>
        <dbReference type="EMBL" id="UUX49389.1"/>
    </source>
</evidence>
<evidence type="ECO:0000313" key="4">
    <source>
        <dbReference type="Proteomes" id="UP001060336"/>
    </source>
</evidence>
<dbReference type="InterPro" id="IPR036291">
    <property type="entry name" value="NAD(P)-bd_dom_sf"/>
</dbReference>
<keyword evidence="4" id="KW-1185">Reference proteome</keyword>
<sequence length="258" mass="27228">MRAPESILITGASSGIGAALAIAYAAPGITLHLGGRDEARLEETAAAAETKGAIVRRRRIDVTDRAAMDIWIAEADVEAPLDLVIANAGISLGTGDGGPEPAEQVRRLYAVNVDGVMNTALPALEHMRKRGNGQIAVMSSLAGFRGFPGAPAYCGSKAAVRVFGEGLRPMAAREGIAVNVICPGYVRSPMTAVNDFPMPFLMEVERAAELIRRGLARNKARIAFPWPVYATVLLLQMLPPSWIDGLMGRLPTKGGSGK</sequence>
<keyword evidence="2" id="KW-0560">Oxidoreductase</keyword>